<keyword evidence="7" id="KW-0520">NAD</keyword>
<dbReference type="GO" id="GO:0016651">
    <property type="term" value="F:oxidoreductase activity, acting on NAD(P)H"/>
    <property type="evidence" value="ECO:0007669"/>
    <property type="project" value="InterPro"/>
</dbReference>
<dbReference type="UniPathway" id="UPA00208">
    <property type="reaction ID" value="UER00416"/>
</dbReference>
<keyword evidence="10" id="KW-1185">Reference proteome</keyword>
<dbReference type="InterPro" id="IPR050268">
    <property type="entry name" value="NADH-dep_flavin_reductase"/>
</dbReference>
<name>A0A2M8S5J9_9PAST</name>
<evidence type="ECO:0000256" key="6">
    <source>
        <dbReference type="ARBA" id="ARBA00023002"/>
    </source>
</evidence>
<comment type="caution">
    <text evidence="9">The sequence shown here is derived from an EMBL/GenBank/DDBJ whole genome shotgun (WGS) entry which is preliminary data.</text>
</comment>
<evidence type="ECO:0000313" key="10">
    <source>
        <dbReference type="Proteomes" id="UP000229329"/>
    </source>
</evidence>
<evidence type="ECO:0000256" key="4">
    <source>
        <dbReference type="ARBA" id="ARBA00022630"/>
    </source>
</evidence>
<comment type="pathway">
    <text evidence="1">Aromatic compound metabolism; 4-hydroxyphenylacetate degradation; pyruvate and succinate semialdehyde from 4-hydroxyphenylacetate: step 1/7.</text>
</comment>
<dbReference type="InterPro" id="IPR002563">
    <property type="entry name" value="Flavin_Rdtase-like_dom"/>
</dbReference>
<evidence type="ECO:0000313" key="9">
    <source>
        <dbReference type="EMBL" id="PJG86416.1"/>
    </source>
</evidence>
<dbReference type="PANTHER" id="PTHR30466:SF1">
    <property type="entry name" value="FMN REDUCTASE (NADH) RUTF"/>
    <property type="match status" value="1"/>
</dbReference>
<dbReference type="Gene3D" id="2.30.110.10">
    <property type="entry name" value="Electron Transport, Fmn-binding Protein, Chain A"/>
    <property type="match status" value="1"/>
</dbReference>
<keyword evidence="9" id="KW-0503">Monooxygenase</keyword>
<evidence type="ECO:0000256" key="5">
    <source>
        <dbReference type="ARBA" id="ARBA00022797"/>
    </source>
</evidence>
<evidence type="ECO:0000256" key="1">
    <source>
        <dbReference type="ARBA" id="ARBA00005112"/>
    </source>
</evidence>
<evidence type="ECO:0000259" key="8">
    <source>
        <dbReference type="SMART" id="SM00903"/>
    </source>
</evidence>
<dbReference type="GO" id="GO:0006208">
    <property type="term" value="P:pyrimidine nucleobase catabolic process"/>
    <property type="evidence" value="ECO:0007669"/>
    <property type="project" value="TreeGrafter"/>
</dbReference>
<keyword evidence="5" id="KW-0058">Aromatic hydrocarbons catabolism</keyword>
<dbReference type="GO" id="GO:0010181">
    <property type="term" value="F:FMN binding"/>
    <property type="evidence" value="ECO:0007669"/>
    <property type="project" value="InterPro"/>
</dbReference>
<organism evidence="9 10">
    <name type="scientific">Conservatibacter flavescens</name>
    <dbReference type="NCBI Taxonomy" id="28161"/>
    <lineage>
        <taxon>Bacteria</taxon>
        <taxon>Pseudomonadati</taxon>
        <taxon>Pseudomonadota</taxon>
        <taxon>Gammaproteobacteria</taxon>
        <taxon>Pasteurellales</taxon>
        <taxon>Pasteurellaceae</taxon>
        <taxon>Conservatibacter</taxon>
    </lineage>
</organism>
<dbReference type="AlphaFoldDB" id="A0A2M8S5J9"/>
<comment type="similarity">
    <text evidence="2">Belongs to the non-flavoprotein flavin reductase family. HpaC subfamily.</text>
</comment>
<gene>
    <name evidence="9" type="primary">hpaC</name>
    <name evidence="9" type="ORF">CVP05_00980</name>
</gene>
<dbReference type="GO" id="GO:0042537">
    <property type="term" value="P:benzene-containing compound metabolic process"/>
    <property type="evidence" value="ECO:0007669"/>
    <property type="project" value="InterPro"/>
</dbReference>
<dbReference type="GO" id="GO:0004497">
    <property type="term" value="F:monooxygenase activity"/>
    <property type="evidence" value="ECO:0007669"/>
    <property type="project" value="UniProtKB-KW"/>
</dbReference>
<dbReference type="PANTHER" id="PTHR30466">
    <property type="entry name" value="FLAVIN REDUCTASE"/>
    <property type="match status" value="1"/>
</dbReference>
<dbReference type="Proteomes" id="UP000229329">
    <property type="component" value="Unassembled WGS sequence"/>
</dbReference>
<dbReference type="GO" id="GO:0051287">
    <property type="term" value="F:NAD binding"/>
    <property type="evidence" value="ECO:0007669"/>
    <property type="project" value="InterPro"/>
</dbReference>
<reference evidence="9 10" key="1">
    <citation type="submission" date="2017-11" db="EMBL/GenBank/DDBJ databases">
        <title>Reclassification of Bisgaard taxon 7 as Conservatibacter flavescens gen. nov., sp. nov.</title>
        <authorList>
            <person name="Christensen H."/>
        </authorList>
    </citation>
    <scope>NUCLEOTIDE SEQUENCE [LARGE SCALE GENOMIC DNA]</scope>
    <source>
        <strain evidence="9 10">7_4</strain>
    </source>
</reference>
<keyword evidence="4" id="KW-0285">Flavoprotein</keyword>
<evidence type="ECO:0000256" key="7">
    <source>
        <dbReference type="ARBA" id="ARBA00023027"/>
    </source>
</evidence>
<dbReference type="EMBL" id="PHHA01000002">
    <property type="protein sequence ID" value="PJG86416.1"/>
    <property type="molecule type" value="Genomic_DNA"/>
</dbReference>
<sequence length="161" mass="17759">MVTQQEFRNAMAHLTAPVNIITTTGQFGTVGLTVSAVCSVTDSPPTVLMCINQSSELHDIIANNGLVCINILNSEQQELALHFANMKDSTMAERLAWDIWSINEKGLPILTEAVANLEGRIVNQHQMGSHSVFMVEIDDIQINSQAALGYFNRQFHTLPHL</sequence>
<dbReference type="InterPro" id="IPR011982">
    <property type="entry name" value="HPA_mOase_red"/>
</dbReference>
<dbReference type="RefSeq" id="WP_100287692.1">
    <property type="nucleotide sequence ID" value="NZ_PHHA01000002.1"/>
</dbReference>
<dbReference type="SMART" id="SM00903">
    <property type="entry name" value="Flavin_Reduct"/>
    <property type="match status" value="1"/>
</dbReference>
<protein>
    <recommendedName>
        <fullName evidence="3">4-hydroxyphenylacetate 3-monooxygenase reductase component</fullName>
    </recommendedName>
</protein>
<dbReference type="InterPro" id="IPR012349">
    <property type="entry name" value="Split_barrel_FMN-bd"/>
</dbReference>
<dbReference type="NCBIfam" id="TIGR02296">
    <property type="entry name" value="HpaC"/>
    <property type="match status" value="1"/>
</dbReference>
<keyword evidence="6" id="KW-0560">Oxidoreductase</keyword>
<dbReference type="OrthoDB" id="6401628at2"/>
<dbReference type="SUPFAM" id="SSF50475">
    <property type="entry name" value="FMN-binding split barrel"/>
    <property type="match status" value="1"/>
</dbReference>
<dbReference type="Pfam" id="PF01613">
    <property type="entry name" value="Flavin_Reduct"/>
    <property type="match status" value="1"/>
</dbReference>
<evidence type="ECO:0000256" key="3">
    <source>
        <dbReference type="ARBA" id="ARBA00015398"/>
    </source>
</evidence>
<dbReference type="GO" id="GO:0042602">
    <property type="term" value="F:riboflavin reductase (NADPH) activity"/>
    <property type="evidence" value="ECO:0007669"/>
    <property type="project" value="TreeGrafter"/>
</dbReference>
<accession>A0A2M8S5J9</accession>
<evidence type="ECO:0000256" key="2">
    <source>
        <dbReference type="ARBA" id="ARBA00006032"/>
    </source>
</evidence>
<feature type="domain" description="Flavin reductase like" evidence="8">
    <location>
        <begin position="11"/>
        <end position="157"/>
    </location>
</feature>
<proteinExistence type="inferred from homology"/>